<dbReference type="Pfam" id="PF00126">
    <property type="entry name" value="HTH_1"/>
    <property type="match status" value="1"/>
</dbReference>
<dbReference type="SUPFAM" id="SSF46785">
    <property type="entry name" value="Winged helix' DNA-binding domain"/>
    <property type="match status" value="1"/>
</dbReference>
<dbReference type="InterPro" id="IPR050389">
    <property type="entry name" value="LysR-type_TF"/>
</dbReference>
<dbReference type="AlphaFoldDB" id="A0A399G9K0"/>
<dbReference type="PANTHER" id="PTHR30118:SF15">
    <property type="entry name" value="TRANSCRIPTIONAL REGULATORY PROTEIN"/>
    <property type="match status" value="1"/>
</dbReference>
<dbReference type="Proteomes" id="UP000265719">
    <property type="component" value="Chromosome"/>
</dbReference>
<evidence type="ECO:0000313" key="6">
    <source>
        <dbReference type="Proteomes" id="UP000265719"/>
    </source>
</evidence>
<dbReference type="PRINTS" id="PR00039">
    <property type="entry name" value="HTHLYSR"/>
</dbReference>
<dbReference type="InterPro" id="IPR036390">
    <property type="entry name" value="WH_DNA-bd_sf"/>
</dbReference>
<dbReference type="Gene3D" id="3.40.190.10">
    <property type="entry name" value="Periplasmic binding protein-like II"/>
    <property type="match status" value="2"/>
</dbReference>
<evidence type="ECO:0000256" key="1">
    <source>
        <dbReference type="ARBA" id="ARBA00009437"/>
    </source>
</evidence>
<protein>
    <submittedName>
        <fullName evidence="5">LysR family transcriptional regulator</fullName>
    </submittedName>
</protein>
<proteinExistence type="inferred from homology"/>
<keyword evidence="3" id="KW-0238">DNA-binding</keyword>
<dbReference type="SUPFAM" id="SSF53850">
    <property type="entry name" value="Periplasmic binding protein-like II"/>
    <property type="match status" value="1"/>
</dbReference>
<dbReference type="GO" id="GO:0003700">
    <property type="term" value="F:DNA-binding transcription factor activity"/>
    <property type="evidence" value="ECO:0007669"/>
    <property type="project" value="InterPro"/>
</dbReference>
<organism evidence="5 6">
    <name type="scientific">Thermobifida halotolerans</name>
    <dbReference type="NCBI Taxonomy" id="483545"/>
    <lineage>
        <taxon>Bacteria</taxon>
        <taxon>Bacillati</taxon>
        <taxon>Actinomycetota</taxon>
        <taxon>Actinomycetes</taxon>
        <taxon>Streptosporangiales</taxon>
        <taxon>Nocardiopsidaceae</taxon>
        <taxon>Thermobifida</taxon>
    </lineage>
</organism>
<dbReference type="InterPro" id="IPR005119">
    <property type="entry name" value="LysR_subst-bd"/>
</dbReference>
<dbReference type="RefSeq" id="WP_068691843.1">
    <property type="nucleotide sequence ID" value="NZ_CP063196.1"/>
</dbReference>
<dbReference type="InterPro" id="IPR000847">
    <property type="entry name" value="LysR_HTH_N"/>
</dbReference>
<dbReference type="Gene3D" id="1.10.10.10">
    <property type="entry name" value="Winged helix-like DNA-binding domain superfamily/Winged helix DNA-binding domain"/>
    <property type="match status" value="1"/>
</dbReference>
<dbReference type="KEGG" id="thao:NI17_008540"/>
<evidence type="ECO:0000313" key="5">
    <source>
        <dbReference type="EMBL" id="UOE21172.1"/>
    </source>
</evidence>
<dbReference type="PANTHER" id="PTHR30118">
    <property type="entry name" value="HTH-TYPE TRANSCRIPTIONAL REGULATOR LEUO-RELATED"/>
    <property type="match status" value="1"/>
</dbReference>
<keyword evidence="2" id="KW-0805">Transcription regulation</keyword>
<evidence type="ECO:0000256" key="4">
    <source>
        <dbReference type="ARBA" id="ARBA00023163"/>
    </source>
</evidence>
<evidence type="ECO:0000256" key="2">
    <source>
        <dbReference type="ARBA" id="ARBA00023015"/>
    </source>
</evidence>
<dbReference type="EMBL" id="CP063196">
    <property type="protein sequence ID" value="UOE21172.1"/>
    <property type="molecule type" value="Genomic_DNA"/>
</dbReference>
<dbReference type="InterPro" id="IPR037402">
    <property type="entry name" value="YidZ_PBP2"/>
</dbReference>
<accession>A0A399G9K0</accession>
<keyword evidence="4" id="KW-0804">Transcription</keyword>
<dbReference type="OrthoDB" id="8717159at2"/>
<evidence type="ECO:0000256" key="3">
    <source>
        <dbReference type="ARBA" id="ARBA00023125"/>
    </source>
</evidence>
<dbReference type="CDD" id="cd08417">
    <property type="entry name" value="PBP2_Nitroaromatics_like"/>
    <property type="match status" value="1"/>
</dbReference>
<dbReference type="PROSITE" id="PS50931">
    <property type="entry name" value="HTH_LYSR"/>
    <property type="match status" value="1"/>
</dbReference>
<name>A0A399G9K0_9ACTN</name>
<keyword evidence="6" id="KW-1185">Reference proteome</keyword>
<comment type="similarity">
    <text evidence="1">Belongs to the LysR transcriptional regulatory family.</text>
</comment>
<sequence length="302" mass="33718">MRLANVDLNLLVTLQALLRERSVTRAAARLGVSQPAVSAALGRLRRHFDDELLTRVGNSYVLTPLAAQLVERTDLAVTNVRQVFSAQPHFDPAVSEREFVVAMSDYSLTMLGDALSGLVEERAPGVRLHIQQLVSADVNHAAEALRTLDAMVLPHGFLRDLPCLDLYTDDWVCLVSADNERVGEKLTPDLLAELSWVFTFHRPTAYTPADWKMRALGIEPNVRVVAEWFVALPLLVRGTDRIALIQRGLVDRLDGMDGLRVLECPFEPDPLVMALWWHPMNSHDPAHRWLRGMVAEAAERVG</sequence>
<dbReference type="Pfam" id="PF03466">
    <property type="entry name" value="LysR_substrate"/>
    <property type="match status" value="1"/>
</dbReference>
<reference evidence="5" key="1">
    <citation type="submission" date="2020-10" db="EMBL/GenBank/DDBJ databases">
        <title>De novo genome project of the cellulose decomposer Thermobifida halotolerans type strain.</title>
        <authorList>
            <person name="Nagy I."/>
            <person name="Horvath B."/>
            <person name="Kukolya J."/>
            <person name="Nagy I."/>
            <person name="Orsini M."/>
        </authorList>
    </citation>
    <scope>NUCLEOTIDE SEQUENCE</scope>
    <source>
        <strain evidence="5">DSM 44931</strain>
    </source>
</reference>
<dbReference type="GO" id="GO:0003677">
    <property type="term" value="F:DNA binding"/>
    <property type="evidence" value="ECO:0007669"/>
    <property type="project" value="UniProtKB-KW"/>
</dbReference>
<gene>
    <name evidence="5" type="ORF">NI17_008540</name>
</gene>
<dbReference type="InterPro" id="IPR036388">
    <property type="entry name" value="WH-like_DNA-bd_sf"/>
</dbReference>